<proteinExistence type="predicted"/>
<reference evidence="2" key="1">
    <citation type="submission" date="2020-11" db="EMBL/GenBank/DDBJ databases">
        <authorList>
            <consortium name="DOE Joint Genome Institute"/>
            <person name="Ahrendt S."/>
            <person name="Riley R."/>
            <person name="Andreopoulos W."/>
            <person name="Labutti K."/>
            <person name="Pangilinan J."/>
            <person name="Ruiz-Duenas F.J."/>
            <person name="Barrasa J.M."/>
            <person name="Sanchez-Garcia M."/>
            <person name="Camarero S."/>
            <person name="Miyauchi S."/>
            <person name="Serrano A."/>
            <person name="Linde D."/>
            <person name="Babiker R."/>
            <person name="Drula E."/>
            <person name="Ayuso-Fernandez I."/>
            <person name="Pacheco R."/>
            <person name="Padilla G."/>
            <person name="Ferreira P."/>
            <person name="Barriuso J."/>
            <person name="Kellner H."/>
            <person name="Castanera R."/>
            <person name="Alfaro M."/>
            <person name="Ramirez L."/>
            <person name="Pisabarro A.G."/>
            <person name="Kuo A."/>
            <person name="Tritt A."/>
            <person name="Lipzen A."/>
            <person name="He G."/>
            <person name="Yan M."/>
            <person name="Ng V."/>
            <person name="Cullen D."/>
            <person name="Martin F."/>
            <person name="Rosso M.-N."/>
            <person name="Henrissat B."/>
            <person name="Hibbett D."/>
            <person name="Martinez A.T."/>
            <person name="Grigoriev I.V."/>
        </authorList>
    </citation>
    <scope>NUCLEOTIDE SEQUENCE</scope>
    <source>
        <strain evidence="2">CBS 247.69</strain>
    </source>
</reference>
<evidence type="ECO:0000313" key="2">
    <source>
        <dbReference type="EMBL" id="KAF9464701.1"/>
    </source>
</evidence>
<evidence type="ECO:0000313" key="3">
    <source>
        <dbReference type="Proteomes" id="UP000807353"/>
    </source>
</evidence>
<dbReference type="Proteomes" id="UP000807353">
    <property type="component" value="Unassembled WGS sequence"/>
</dbReference>
<feature type="compositionally biased region" description="Basic and acidic residues" evidence="1">
    <location>
        <begin position="319"/>
        <end position="343"/>
    </location>
</feature>
<comment type="caution">
    <text evidence="2">The sequence shown here is derived from an EMBL/GenBank/DDBJ whole genome shotgun (WGS) entry which is preliminary data.</text>
</comment>
<dbReference type="OrthoDB" id="3362703at2759"/>
<accession>A0A9P5YB97</accession>
<feature type="compositionally biased region" description="Basic residues" evidence="1">
    <location>
        <begin position="232"/>
        <end position="245"/>
    </location>
</feature>
<sequence length="419" mass="46656">MSFRIKLPAKTPEMDSHSQASSSEASFKRKPAKRPRMVESESGDEESYPIPRRLSPASSPPHRQNSYTEETGSDSEVDTIAIADADSRFLPQTSPTATPAPKRRVRKPSAKAAAYPLPTKKKRRVISESEEEYAEEREPSSGLTATNEVGFEIPQKQSVRNKGRTKASGKKEGKTHLQGSVIESAPAAGTKRSRPGSSAKLEEGLVDVVGDFELGTAAQSPSQNQDPSLPPPKKRPKLPTIKKNKNLNSAMPLTPTTLSLPSKPTPAKIPSLDPSQTTTPGVRKTPATVGNADFDLRNANVYRELFKTAGGSTPRSGLNRREKDEERRKELSKLRDEARVKRSVEAKQTFDLQEQTDKISRFEDQLRRVRSSALYPNFLAAKWRELWEREKKKVENDRIWTEVDRNWTSGTREEGEANE</sequence>
<evidence type="ECO:0000256" key="1">
    <source>
        <dbReference type="SAM" id="MobiDB-lite"/>
    </source>
</evidence>
<protein>
    <submittedName>
        <fullName evidence="2">Uncharacterized protein</fullName>
    </submittedName>
</protein>
<feature type="compositionally biased region" description="Basic residues" evidence="1">
    <location>
        <begin position="159"/>
        <end position="168"/>
    </location>
</feature>
<gene>
    <name evidence="2" type="ORF">BDZ94DRAFT_460985</name>
</gene>
<dbReference type="AlphaFoldDB" id="A0A9P5YB97"/>
<feature type="compositionally biased region" description="Low complexity" evidence="1">
    <location>
        <begin position="252"/>
        <end position="266"/>
    </location>
</feature>
<feature type="region of interest" description="Disordered" evidence="1">
    <location>
        <begin position="307"/>
        <end position="343"/>
    </location>
</feature>
<keyword evidence="3" id="KW-1185">Reference proteome</keyword>
<name>A0A9P5YB97_9AGAR</name>
<feature type="compositionally biased region" description="Polar residues" evidence="1">
    <location>
        <begin position="217"/>
        <end position="226"/>
    </location>
</feature>
<feature type="region of interest" description="Disordered" evidence="1">
    <location>
        <begin position="1"/>
        <end position="290"/>
    </location>
</feature>
<feature type="compositionally biased region" description="Polar residues" evidence="1">
    <location>
        <begin position="61"/>
        <end position="70"/>
    </location>
</feature>
<organism evidence="2 3">
    <name type="scientific">Collybia nuda</name>
    <dbReference type="NCBI Taxonomy" id="64659"/>
    <lineage>
        <taxon>Eukaryota</taxon>
        <taxon>Fungi</taxon>
        <taxon>Dikarya</taxon>
        <taxon>Basidiomycota</taxon>
        <taxon>Agaricomycotina</taxon>
        <taxon>Agaricomycetes</taxon>
        <taxon>Agaricomycetidae</taxon>
        <taxon>Agaricales</taxon>
        <taxon>Tricholomatineae</taxon>
        <taxon>Clitocybaceae</taxon>
        <taxon>Collybia</taxon>
    </lineage>
</organism>
<dbReference type="EMBL" id="MU150252">
    <property type="protein sequence ID" value="KAF9464701.1"/>
    <property type="molecule type" value="Genomic_DNA"/>
</dbReference>